<dbReference type="AlphaFoldDB" id="A0A455SJU8"/>
<accession>A0A455SJU8</accession>
<sequence length="91" mass="10349">MGHPKLPKYKDKQKDRNILIYDIQALSKRGLKQGLVQPSQLGISIQTKQQNVKQARIIPAMDITWSKSSTQRKQSKLLSISRSMQAFDILG</sequence>
<organism evidence="1">
    <name type="scientific">Thermosporothrix sp. COM3</name>
    <dbReference type="NCBI Taxonomy" id="2490863"/>
    <lineage>
        <taxon>Bacteria</taxon>
        <taxon>Bacillati</taxon>
        <taxon>Chloroflexota</taxon>
        <taxon>Ktedonobacteria</taxon>
        <taxon>Ktedonobacterales</taxon>
        <taxon>Thermosporotrichaceae</taxon>
        <taxon>Thermosporothrix</taxon>
    </lineage>
</organism>
<dbReference type="EMBL" id="AP019376">
    <property type="protein sequence ID" value="BBH87229.1"/>
    <property type="molecule type" value="Genomic_DNA"/>
</dbReference>
<gene>
    <name evidence="1" type="ORF">KTC_19800</name>
</gene>
<reference evidence="1" key="1">
    <citation type="submission" date="2018-12" db="EMBL/GenBank/DDBJ databases">
        <title>Novel natural products biosynthetic potential of the class Ktedonobacteria.</title>
        <authorList>
            <person name="Zheng Y."/>
            <person name="Saitou A."/>
            <person name="Wang C.M."/>
            <person name="Toyoda A."/>
            <person name="Minakuchi Y."/>
            <person name="Sekiguchi Y."/>
            <person name="Ueda K."/>
            <person name="Takano H."/>
            <person name="Sakai Y."/>
            <person name="Yokota A."/>
            <person name="Yabe S."/>
        </authorList>
    </citation>
    <scope>NUCLEOTIDE SEQUENCE</scope>
    <source>
        <strain evidence="1">COM3</strain>
    </source>
</reference>
<proteinExistence type="predicted"/>
<protein>
    <submittedName>
        <fullName evidence="1">Uncharacterized protein</fullName>
    </submittedName>
</protein>
<name>A0A455SJU8_9CHLR</name>
<evidence type="ECO:0000313" key="1">
    <source>
        <dbReference type="EMBL" id="BBH87229.1"/>
    </source>
</evidence>